<dbReference type="AlphaFoldDB" id="A0AAV4M8V3"/>
<comment type="caution">
    <text evidence="1">The sequence shown here is derived from an EMBL/GenBank/DDBJ whole genome shotgun (WGS) entry which is preliminary data.</text>
</comment>
<sequence length="46" mass="5548">MTYPYWQCMAYRYGINAFQFVMRVFGLIRRHHMPMSGRGRGGKVFE</sequence>
<evidence type="ECO:0000313" key="2">
    <source>
        <dbReference type="Proteomes" id="UP001054945"/>
    </source>
</evidence>
<gene>
    <name evidence="1" type="ORF">CEXT_247141</name>
</gene>
<name>A0AAV4M8V3_CAEEX</name>
<accession>A0AAV4M8V3</accession>
<reference evidence="1 2" key="1">
    <citation type="submission" date="2021-06" db="EMBL/GenBank/DDBJ databases">
        <title>Caerostris extrusa draft genome.</title>
        <authorList>
            <person name="Kono N."/>
            <person name="Arakawa K."/>
        </authorList>
    </citation>
    <scope>NUCLEOTIDE SEQUENCE [LARGE SCALE GENOMIC DNA]</scope>
</reference>
<evidence type="ECO:0000313" key="1">
    <source>
        <dbReference type="EMBL" id="GIX68511.1"/>
    </source>
</evidence>
<organism evidence="1 2">
    <name type="scientific">Caerostris extrusa</name>
    <name type="common">Bark spider</name>
    <name type="synonym">Caerostris bankana</name>
    <dbReference type="NCBI Taxonomy" id="172846"/>
    <lineage>
        <taxon>Eukaryota</taxon>
        <taxon>Metazoa</taxon>
        <taxon>Ecdysozoa</taxon>
        <taxon>Arthropoda</taxon>
        <taxon>Chelicerata</taxon>
        <taxon>Arachnida</taxon>
        <taxon>Araneae</taxon>
        <taxon>Araneomorphae</taxon>
        <taxon>Entelegynae</taxon>
        <taxon>Araneoidea</taxon>
        <taxon>Araneidae</taxon>
        <taxon>Caerostris</taxon>
    </lineage>
</organism>
<proteinExistence type="predicted"/>
<keyword evidence="2" id="KW-1185">Reference proteome</keyword>
<dbReference type="Proteomes" id="UP001054945">
    <property type="component" value="Unassembled WGS sequence"/>
</dbReference>
<protein>
    <submittedName>
        <fullName evidence="1">Uncharacterized protein</fullName>
    </submittedName>
</protein>
<dbReference type="EMBL" id="BPLR01019500">
    <property type="protein sequence ID" value="GIX68511.1"/>
    <property type="molecule type" value="Genomic_DNA"/>
</dbReference>
<feature type="non-terminal residue" evidence="1">
    <location>
        <position position="46"/>
    </location>
</feature>